<evidence type="ECO:0000256" key="3">
    <source>
        <dbReference type="ARBA" id="ARBA00023172"/>
    </source>
</evidence>
<comment type="caution">
    <text evidence="6">The sequence shown here is derived from an EMBL/GenBank/DDBJ whole genome shotgun (WGS) entry which is preliminary data.</text>
</comment>
<dbReference type="PROSITE" id="PS51900">
    <property type="entry name" value="CB"/>
    <property type="match status" value="1"/>
</dbReference>
<evidence type="ECO:0000313" key="7">
    <source>
        <dbReference type="Proteomes" id="UP000637423"/>
    </source>
</evidence>
<keyword evidence="1" id="KW-0229">DNA integration</keyword>
<keyword evidence="7" id="KW-1185">Reference proteome</keyword>
<keyword evidence="3" id="KW-0233">DNA recombination</keyword>
<evidence type="ECO:0000256" key="1">
    <source>
        <dbReference type="ARBA" id="ARBA00022908"/>
    </source>
</evidence>
<dbReference type="GO" id="GO:0003677">
    <property type="term" value="F:DNA binding"/>
    <property type="evidence" value="ECO:0007669"/>
    <property type="project" value="UniProtKB-UniRule"/>
</dbReference>
<accession>A0A916V0B7</accession>
<dbReference type="Proteomes" id="UP000637423">
    <property type="component" value="Unassembled WGS sequence"/>
</dbReference>
<dbReference type="InterPro" id="IPR044068">
    <property type="entry name" value="CB"/>
</dbReference>
<dbReference type="GO" id="GO:0015074">
    <property type="term" value="P:DNA integration"/>
    <property type="evidence" value="ECO:0007669"/>
    <property type="project" value="UniProtKB-KW"/>
</dbReference>
<proteinExistence type="predicted"/>
<dbReference type="Gene3D" id="1.10.150.130">
    <property type="match status" value="1"/>
</dbReference>
<dbReference type="InterPro" id="IPR013762">
    <property type="entry name" value="Integrase-like_cat_sf"/>
</dbReference>
<dbReference type="GO" id="GO:0006310">
    <property type="term" value="P:DNA recombination"/>
    <property type="evidence" value="ECO:0007669"/>
    <property type="project" value="UniProtKB-KW"/>
</dbReference>
<dbReference type="Gene3D" id="1.10.443.10">
    <property type="entry name" value="Intergrase catalytic core"/>
    <property type="match status" value="1"/>
</dbReference>
<dbReference type="InterPro" id="IPR010998">
    <property type="entry name" value="Integrase_recombinase_N"/>
</dbReference>
<dbReference type="SUPFAM" id="SSF56349">
    <property type="entry name" value="DNA breaking-rejoining enzymes"/>
    <property type="match status" value="1"/>
</dbReference>
<dbReference type="EMBL" id="BMED01000008">
    <property type="protein sequence ID" value="GGD00065.1"/>
    <property type="molecule type" value="Genomic_DNA"/>
</dbReference>
<evidence type="ECO:0000313" key="6">
    <source>
        <dbReference type="EMBL" id="GGD00065.1"/>
    </source>
</evidence>
<reference evidence="6" key="2">
    <citation type="submission" date="2020-09" db="EMBL/GenBank/DDBJ databases">
        <authorList>
            <person name="Sun Q."/>
            <person name="Zhou Y."/>
        </authorList>
    </citation>
    <scope>NUCLEOTIDE SEQUENCE</scope>
    <source>
        <strain evidence="6">CGMCC 1.10998</strain>
    </source>
</reference>
<organism evidence="6 7">
    <name type="scientific">Undibacterium terreum</name>
    <dbReference type="NCBI Taxonomy" id="1224302"/>
    <lineage>
        <taxon>Bacteria</taxon>
        <taxon>Pseudomonadati</taxon>
        <taxon>Pseudomonadota</taxon>
        <taxon>Betaproteobacteria</taxon>
        <taxon>Burkholderiales</taxon>
        <taxon>Oxalobacteraceae</taxon>
        <taxon>Undibacterium</taxon>
    </lineage>
</organism>
<keyword evidence="2 4" id="KW-0238">DNA-binding</keyword>
<reference evidence="6" key="1">
    <citation type="journal article" date="2014" name="Int. J. Syst. Evol. Microbiol.">
        <title>Complete genome sequence of Corynebacterium casei LMG S-19264T (=DSM 44701T), isolated from a smear-ripened cheese.</title>
        <authorList>
            <consortium name="US DOE Joint Genome Institute (JGI-PGF)"/>
            <person name="Walter F."/>
            <person name="Albersmeier A."/>
            <person name="Kalinowski J."/>
            <person name="Ruckert C."/>
        </authorList>
    </citation>
    <scope>NUCLEOTIDE SEQUENCE</scope>
    <source>
        <strain evidence="6">CGMCC 1.10998</strain>
    </source>
</reference>
<evidence type="ECO:0000259" key="5">
    <source>
        <dbReference type="PROSITE" id="PS51900"/>
    </source>
</evidence>
<evidence type="ECO:0000256" key="2">
    <source>
        <dbReference type="ARBA" id="ARBA00023125"/>
    </source>
</evidence>
<evidence type="ECO:0000256" key="4">
    <source>
        <dbReference type="PROSITE-ProRule" id="PRU01248"/>
    </source>
</evidence>
<gene>
    <name evidence="6" type="ORF">GCM10011396_54480</name>
</gene>
<dbReference type="InterPro" id="IPR011010">
    <property type="entry name" value="DNA_brk_join_enz"/>
</dbReference>
<dbReference type="AlphaFoldDB" id="A0A916V0B7"/>
<protein>
    <submittedName>
        <fullName evidence="6">Integrase</fullName>
    </submittedName>
</protein>
<sequence>MLRRTKILKSGKVWIAYYYNGRDDNGDRQEIPLGTDLNEAKRKWAELECKEPPPDTRMMKTIFDRYEAQIIPKKGINTQSENLGALKQLRIAFNDAPIDAITPYVIAQYRDRRTAKVRANREISLLSHIYNHAREWGYTTKENPTTGVKKNKEIPRDYYADPEVWEAVYAVACEELRDAMDINYLTGQRPADVLKMTEHDVKPESLHVKQNKSNKILRILLESNGEKSLLSEKLTEIRGRSRKVKSMHLIATPKGRHLTKKMLRDRFVKARKTAADIAEIAGDTLLAPRIRAFQFRDIRPKAASEIDDLTDASRLLGHTKEEITKIVYRRVGEKVKPTK</sequence>
<feature type="domain" description="Core-binding (CB)" evidence="5">
    <location>
        <begin position="57"/>
        <end position="134"/>
    </location>
</feature>
<name>A0A916V0B7_9BURK</name>